<feature type="compositionally biased region" description="Polar residues" evidence="1">
    <location>
        <begin position="1"/>
        <end position="26"/>
    </location>
</feature>
<dbReference type="GO" id="GO:0000731">
    <property type="term" value="P:DNA synthesis involved in DNA repair"/>
    <property type="evidence" value="ECO:0007669"/>
    <property type="project" value="InterPro"/>
</dbReference>
<reference evidence="2" key="1">
    <citation type="submission" date="2023-06" db="EMBL/GenBank/DDBJ databases">
        <title>Genome-scale phylogeny and comparative genomics of the fungal order Sordariales.</title>
        <authorList>
            <consortium name="Lawrence Berkeley National Laboratory"/>
            <person name="Hensen N."/>
            <person name="Bonometti L."/>
            <person name="Westerberg I."/>
            <person name="Brannstrom I.O."/>
            <person name="Guillou S."/>
            <person name="Cros-Aarteil S."/>
            <person name="Calhoun S."/>
            <person name="Haridas S."/>
            <person name="Kuo A."/>
            <person name="Mondo S."/>
            <person name="Pangilinan J."/>
            <person name="Riley R."/>
            <person name="Labutti K."/>
            <person name="Andreopoulos B."/>
            <person name="Lipzen A."/>
            <person name="Chen C."/>
            <person name="Yanf M."/>
            <person name="Daum C."/>
            <person name="Ng V."/>
            <person name="Clum A."/>
            <person name="Steindorff A."/>
            <person name="Ohm R."/>
            <person name="Martin F."/>
            <person name="Silar P."/>
            <person name="Natvig D."/>
            <person name="Lalanne C."/>
            <person name="Gautier V."/>
            <person name="Ament-Velasquez S.L."/>
            <person name="Kruys A."/>
            <person name="Hutchinson M.I."/>
            <person name="Powell A.J."/>
            <person name="Barry K."/>
            <person name="Miller A.N."/>
            <person name="Grigoriev I.V."/>
            <person name="Debuchy R."/>
            <person name="Gladieux P."/>
            <person name="Thoren M.H."/>
            <person name="Johannesson H."/>
        </authorList>
    </citation>
    <scope>NUCLEOTIDE SEQUENCE</scope>
    <source>
        <strain evidence="2">8032-3</strain>
    </source>
</reference>
<proteinExistence type="predicted"/>
<protein>
    <submittedName>
        <fullName evidence="2">Dna polymerase</fullName>
    </submittedName>
</protein>
<dbReference type="PANTHER" id="PTHR14303">
    <property type="entry name" value="DNA POLYMERASE DELTA SUBUNIT 4"/>
    <property type="match status" value="1"/>
</dbReference>
<dbReference type="GO" id="GO:0003887">
    <property type="term" value="F:DNA-directed DNA polymerase activity"/>
    <property type="evidence" value="ECO:0007669"/>
    <property type="project" value="TreeGrafter"/>
</dbReference>
<evidence type="ECO:0000256" key="1">
    <source>
        <dbReference type="SAM" id="MobiDB-lite"/>
    </source>
</evidence>
<dbReference type="RefSeq" id="XP_060288495.1">
    <property type="nucleotide sequence ID" value="XM_060430789.1"/>
</dbReference>
<feature type="region of interest" description="Disordered" evidence="1">
    <location>
        <begin position="1"/>
        <end position="104"/>
    </location>
</feature>
<feature type="compositionally biased region" description="Basic and acidic residues" evidence="1">
    <location>
        <begin position="95"/>
        <end position="104"/>
    </location>
</feature>
<sequence>MPSTRKSTGGRQATGPGKQSTLSFSHRVTKTVPKSAKDSVIPPSIAKPAQPEKAKPTEPEDEADDVQVEPTPEPEPELELELEPELDEDQESEIVPEKSEAELAAEKVSNAAIERYWRKLESQRMAKQVHQEGLSTGERVLRYFDVSSQYGPCMGISRVRRWQRAQKLGLSPPIEVLAVLLKEEAKGNSGIEKAHMDEIMNPTAAAA</sequence>
<accession>A0AAJ0CBL0</accession>
<name>A0AAJ0CBL0_9PEZI</name>
<dbReference type="AlphaFoldDB" id="A0AAJ0CBL0"/>
<dbReference type="Proteomes" id="UP001244011">
    <property type="component" value="Unassembled WGS sequence"/>
</dbReference>
<dbReference type="GeneID" id="85313976"/>
<dbReference type="InterPro" id="IPR007218">
    <property type="entry name" value="DNA_pol_delta_4"/>
</dbReference>
<gene>
    <name evidence="2" type="ORF">QBC33DRAFT_574917</name>
</gene>
<comment type="caution">
    <text evidence="2">The sequence shown here is derived from an EMBL/GenBank/DDBJ whole genome shotgun (WGS) entry which is preliminary data.</text>
</comment>
<evidence type="ECO:0000313" key="3">
    <source>
        <dbReference type="Proteomes" id="UP001244011"/>
    </source>
</evidence>
<dbReference type="GO" id="GO:0043625">
    <property type="term" value="C:delta DNA polymerase complex"/>
    <property type="evidence" value="ECO:0007669"/>
    <property type="project" value="TreeGrafter"/>
</dbReference>
<evidence type="ECO:0000313" key="2">
    <source>
        <dbReference type="EMBL" id="KAK1772282.1"/>
    </source>
</evidence>
<keyword evidence="3" id="KW-1185">Reference proteome</keyword>
<feature type="compositionally biased region" description="Acidic residues" evidence="1">
    <location>
        <begin position="59"/>
        <end position="94"/>
    </location>
</feature>
<dbReference type="PANTHER" id="PTHR14303:SF0">
    <property type="entry name" value="DNA POLYMERASE DELTA SUBUNIT 4"/>
    <property type="match status" value="1"/>
</dbReference>
<dbReference type="EMBL" id="MU838997">
    <property type="protein sequence ID" value="KAK1772282.1"/>
    <property type="molecule type" value="Genomic_DNA"/>
</dbReference>
<organism evidence="2 3">
    <name type="scientific">Phialemonium atrogriseum</name>
    <dbReference type="NCBI Taxonomy" id="1093897"/>
    <lineage>
        <taxon>Eukaryota</taxon>
        <taxon>Fungi</taxon>
        <taxon>Dikarya</taxon>
        <taxon>Ascomycota</taxon>
        <taxon>Pezizomycotina</taxon>
        <taxon>Sordariomycetes</taxon>
        <taxon>Sordariomycetidae</taxon>
        <taxon>Cephalothecales</taxon>
        <taxon>Cephalothecaceae</taxon>
        <taxon>Phialemonium</taxon>
    </lineage>
</organism>
<dbReference type="Pfam" id="PF04081">
    <property type="entry name" value="DNA_pol_delta_4"/>
    <property type="match status" value="1"/>
</dbReference>
<dbReference type="GO" id="GO:0006261">
    <property type="term" value="P:DNA-templated DNA replication"/>
    <property type="evidence" value="ECO:0007669"/>
    <property type="project" value="TreeGrafter"/>
</dbReference>